<gene>
    <name evidence="1" type="ORF">MJG53_012820</name>
</gene>
<evidence type="ECO:0000313" key="1">
    <source>
        <dbReference type="EMBL" id="KAI4572982.1"/>
    </source>
</evidence>
<dbReference type="Proteomes" id="UP001057279">
    <property type="component" value="Linkage Group LG15"/>
</dbReference>
<organism evidence="1 2">
    <name type="scientific">Ovis ammon polii x Ovis aries</name>
    <dbReference type="NCBI Taxonomy" id="2918886"/>
    <lineage>
        <taxon>Eukaryota</taxon>
        <taxon>Metazoa</taxon>
        <taxon>Chordata</taxon>
        <taxon>Craniata</taxon>
        <taxon>Vertebrata</taxon>
        <taxon>Euteleostomi</taxon>
        <taxon>Mammalia</taxon>
        <taxon>Eutheria</taxon>
        <taxon>Laurasiatheria</taxon>
        <taxon>Artiodactyla</taxon>
        <taxon>Ruminantia</taxon>
        <taxon>Pecora</taxon>
        <taxon>Bovidae</taxon>
        <taxon>Caprinae</taxon>
        <taxon>Ovis</taxon>
    </lineage>
</organism>
<proteinExistence type="predicted"/>
<reference evidence="1" key="1">
    <citation type="submission" date="2022-03" db="EMBL/GenBank/DDBJ databases">
        <title>Genomic analyses of argali, domestic sheep and their hybrids provide insights into chromosomal evolution, heterosis and genetic basis of agronomic traits.</title>
        <authorList>
            <person name="Li M."/>
        </authorList>
    </citation>
    <scope>NUCLEOTIDE SEQUENCE</scope>
    <source>
        <strain evidence="1">F1 hybrid</strain>
    </source>
</reference>
<accession>A0ACB9ULK7</accession>
<protein>
    <submittedName>
        <fullName evidence="1">Uncharacterized protein</fullName>
    </submittedName>
</protein>
<keyword evidence="2" id="KW-1185">Reference proteome</keyword>
<evidence type="ECO:0000313" key="2">
    <source>
        <dbReference type="Proteomes" id="UP001057279"/>
    </source>
</evidence>
<comment type="caution">
    <text evidence="1">The sequence shown here is derived from an EMBL/GenBank/DDBJ whole genome shotgun (WGS) entry which is preliminary data.</text>
</comment>
<dbReference type="EMBL" id="CM043040">
    <property type="protein sequence ID" value="KAI4572982.1"/>
    <property type="molecule type" value="Genomic_DNA"/>
</dbReference>
<sequence>MGTLFSVRSRQHKVPSYQEATTSHLLPLRGDNFQLKEKANLTLAVGTLPLPPHVTFIRPRRMCQVAGWGRTGVKEPASSTLQEGDSGGPLLCAGVAQGIVSYGLSSAKPPAVFTRISPYRPWIDEVLKEN</sequence>
<name>A0ACB9ULK7_9CETA</name>